<organism evidence="1 2">
    <name type="scientific">Metallococcus carri</name>
    <dbReference type="NCBI Taxonomy" id="1656884"/>
    <lineage>
        <taxon>Bacteria</taxon>
        <taxon>Bacillati</taxon>
        <taxon>Actinomycetota</taxon>
        <taxon>Actinomycetes</taxon>
        <taxon>Micrococcales</taxon>
        <taxon>Dermacoccaceae</taxon>
        <taxon>Metallococcus</taxon>
    </lineage>
</organism>
<gene>
    <name evidence="1" type="ORF">G9U51_09450</name>
</gene>
<evidence type="ECO:0000313" key="1">
    <source>
        <dbReference type="EMBL" id="NHN56000.1"/>
    </source>
</evidence>
<dbReference type="RefSeq" id="WP_166196359.1">
    <property type="nucleotide sequence ID" value="NZ_JAAOIV010000006.1"/>
</dbReference>
<sequence>MASLPGIVCLEGSWRERLDSTDSIEPALRCIESLGYANVVHKDVATESELVHYIDQWLGRSGKAMPSYRMGMFAFHGDARTIWLGAEEVTLDRFAEIIDGRASGRVLYFGSCGVLNVADDVLTDFCRITNARGIVGYTKAVDMLETVAFEVLLIKATLRATSYKPIYAKLCREHPEWTKRLGLRMAHKTWASPRTYT</sequence>
<dbReference type="Proteomes" id="UP000744769">
    <property type="component" value="Unassembled WGS sequence"/>
</dbReference>
<proteinExistence type="predicted"/>
<accession>A0A967B254</accession>
<dbReference type="InterPro" id="IPR046584">
    <property type="entry name" value="DUF6642"/>
</dbReference>
<comment type="caution">
    <text evidence="1">The sequence shown here is derived from an EMBL/GenBank/DDBJ whole genome shotgun (WGS) entry which is preliminary data.</text>
</comment>
<dbReference type="EMBL" id="JAAOIV010000006">
    <property type="protein sequence ID" value="NHN56000.1"/>
    <property type="molecule type" value="Genomic_DNA"/>
</dbReference>
<name>A0A967B254_9MICO</name>
<keyword evidence="2" id="KW-1185">Reference proteome</keyword>
<protein>
    <submittedName>
        <fullName evidence="1">Uncharacterized protein</fullName>
    </submittedName>
</protein>
<dbReference type="Pfam" id="PF20347">
    <property type="entry name" value="DUF6642"/>
    <property type="match status" value="1"/>
</dbReference>
<dbReference type="AlphaFoldDB" id="A0A967B254"/>
<reference evidence="1" key="1">
    <citation type="submission" date="2020-03" db="EMBL/GenBank/DDBJ databases">
        <title>Draft sequencing of Calidifontibacter sp. DB0510.</title>
        <authorList>
            <person name="Kim D.-U."/>
        </authorList>
    </citation>
    <scope>NUCLEOTIDE SEQUENCE</scope>
    <source>
        <strain evidence="1">DB0510</strain>
    </source>
</reference>
<evidence type="ECO:0000313" key="2">
    <source>
        <dbReference type="Proteomes" id="UP000744769"/>
    </source>
</evidence>